<gene>
    <name evidence="9" type="ORF">LPLAT_LOCUS11312</name>
</gene>
<dbReference type="Gene3D" id="1.25.40.90">
    <property type="match status" value="1"/>
</dbReference>
<reference evidence="9" key="1">
    <citation type="submission" date="2024-04" db="EMBL/GenBank/DDBJ databases">
        <authorList>
            <consortium name="Molecular Ecology Group"/>
        </authorList>
    </citation>
    <scope>NUCLEOTIDE SEQUENCE</scope>
</reference>
<dbReference type="InterPro" id="IPR006569">
    <property type="entry name" value="CID_dom"/>
</dbReference>
<evidence type="ECO:0000256" key="7">
    <source>
        <dbReference type="SAM" id="MobiDB-lite"/>
    </source>
</evidence>
<feature type="region of interest" description="Disordered" evidence="7">
    <location>
        <begin position="798"/>
        <end position="864"/>
    </location>
</feature>
<feature type="compositionally biased region" description="Pro residues" evidence="7">
    <location>
        <begin position="1246"/>
        <end position="1259"/>
    </location>
</feature>
<dbReference type="SUPFAM" id="SSF48464">
    <property type="entry name" value="ENTH/VHS domain"/>
    <property type="match status" value="1"/>
</dbReference>
<feature type="compositionally biased region" description="Gly residues" evidence="7">
    <location>
        <begin position="1295"/>
        <end position="1307"/>
    </location>
</feature>
<dbReference type="SMART" id="SM00582">
    <property type="entry name" value="RPR"/>
    <property type="match status" value="1"/>
</dbReference>
<feature type="region of interest" description="Disordered" evidence="7">
    <location>
        <begin position="466"/>
        <end position="546"/>
    </location>
</feature>
<feature type="region of interest" description="Disordered" evidence="7">
    <location>
        <begin position="890"/>
        <end position="990"/>
    </location>
</feature>
<evidence type="ECO:0000256" key="4">
    <source>
        <dbReference type="ARBA" id="ARBA00062892"/>
    </source>
</evidence>
<feature type="compositionally biased region" description="Low complexity" evidence="7">
    <location>
        <begin position="1205"/>
        <end position="1217"/>
    </location>
</feature>
<dbReference type="CDD" id="cd16981">
    <property type="entry name" value="CID_RPRD_like"/>
    <property type="match status" value="1"/>
</dbReference>
<keyword evidence="3" id="KW-0007">Acetylation</keyword>
<keyword evidence="1" id="KW-0488">Methylation</keyword>
<feature type="compositionally biased region" description="Low complexity" evidence="7">
    <location>
        <begin position="502"/>
        <end position="513"/>
    </location>
</feature>
<feature type="region of interest" description="Disordered" evidence="7">
    <location>
        <begin position="1028"/>
        <end position="1089"/>
    </location>
</feature>
<dbReference type="PROSITE" id="PS51391">
    <property type="entry name" value="CID"/>
    <property type="match status" value="1"/>
</dbReference>
<name>A0AAV2NZ61_9HYME</name>
<dbReference type="PANTHER" id="PTHR12460:SF40">
    <property type="entry name" value="REGULATION OF NUCLEAR PRE-MRNA DOMAIN-CONTAINING PROTEIN 2"/>
    <property type="match status" value="1"/>
</dbReference>
<keyword evidence="10" id="KW-1185">Reference proteome</keyword>
<feature type="compositionally biased region" description="Polar residues" evidence="7">
    <location>
        <begin position="1075"/>
        <end position="1089"/>
    </location>
</feature>
<evidence type="ECO:0000256" key="2">
    <source>
        <dbReference type="ARBA" id="ARBA00022553"/>
    </source>
</evidence>
<feature type="compositionally biased region" description="Pro residues" evidence="7">
    <location>
        <begin position="529"/>
        <end position="539"/>
    </location>
</feature>
<feature type="compositionally biased region" description="Low complexity" evidence="7">
    <location>
        <begin position="812"/>
        <end position="824"/>
    </location>
</feature>
<feature type="compositionally biased region" description="Basic and acidic residues" evidence="7">
    <location>
        <begin position="890"/>
        <end position="902"/>
    </location>
</feature>
<feature type="region of interest" description="Disordered" evidence="7">
    <location>
        <begin position="571"/>
        <end position="626"/>
    </location>
</feature>
<comment type="subunit">
    <text evidence="4">Associates with the RNA polymerase II complex.</text>
</comment>
<dbReference type="GO" id="GO:0000993">
    <property type="term" value="F:RNA polymerase II complex binding"/>
    <property type="evidence" value="ECO:0007669"/>
    <property type="project" value="TreeGrafter"/>
</dbReference>
<sequence length="1315" mass="147604">MASSDFDVELFERKLHTLKDSQESIQGLSAWCLERRQHHKKIVATWLQVLKKVKVEHRLTLFYLANDVIQYSKRKNFEFVESWGTTLQRATTMVRDEKVKHRILRIFKIWDQRQVYDEEFLTDLSGLISAAPKKKLDPQPSSQPDEFQAALLISTMRSCATLEQATDARLRDLRENNIDIESVEELRASLKDRRRMEDAEKEIDLVARNFENYVRSLEAEIRERTQVIELLEQADQFYETQRGEVKIVTNAYRNFGSRVKNLKKKLDELLPTFVSPIPSPDVNAPSPSPDSDIELPGEENQATNNQLGIIDVAPPSLYGSYSHEYDPDPVPVPAPDMVQGNESADFTNNFPSFIGGNMDFGNMRNLFSERSATPPGMAQSYNESLEAKPIEVINMRPSKNENSNADFNISSFLKTVLPSSDGMPDPGRIPGLGLDVSENRVESPQRTNYRNSPTLGQLPVTPVISRMMGSAPPLGGAGLNNCQMSHSTPLPVRNLSAESHTPSPYSSQNSQSNITGPFDGSANSGAVNPLPPPPLPPPIFLDDENCYNKLPPKFPTWTPPNESIKESAKWEEKGKNSMNPTWPGECDDKNKSSWMDRDGDRWDSNNDSTWPGRTKNEILSETPESPPMYEKAGFAEPVEYNEPQPQESLNTTGDVDHRVIPIPMNVENQLPYHLMKAADVDHRNLISLTGSPANHNSLGDSSLPSLPNNNSLWSTSDQDYRRRMQPGDIVESVDMEMSDDETDSKPKGRVLVDLRAQDRDMRVGMPPSATSRLDLDMRISLPAGQIPGSRGGQLIQDVHLMHSGPPPPPPLSQQQFQHQSQGGFRQEQPEFSHRNQSGDFHRNQPNFHQNRLPPPNFLPNQQDFHPNQQEFHQLHQSQQDFHQSQDFEYHDREHNIRPKQDFLTESSGRGRYSQSTDHQHQRDNSSFHRNERNNRGNGGRGFPRNRRDRYSDDHSMKQRNSLANSRKSRSQDQQHQQSSPDTLSNNRPLLLQPPDTVVILDEEGMPIGMPDFDQDNNITLNIADAQVEPERDSDNCQSSSMLQARRTSHDAPSSHESERNQQQQGYQLGPDHEQQALSSAKSDDQSPASMNQVTVIPITSDSTSDDPQPQNQYVPISDYEEHVEAIEHSEPAEKTSAIDKCESIDQGQEVNFTENEQLDELMSSTTSGNELKRPSTNGSFDEQSHDERSSNKKRTLLPNGPQTLGGSESSGPNGPSPHVGTPTTEPHPAMMYEYDGPNFRPRIGTPFPPWRGGPLPPPSRGSRGFRGGPLPRGPWMDRGPRGPAAGNFSPRGLKRGGGQFRGGGGFRGRGRGSNW</sequence>
<accession>A0AAV2NZ61</accession>
<feature type="compositionally biased region" description="Basic and acidic residues" evidence="7">
    <location>
        <begin position="1047"/>
        <end position="1059"/>
    </location>
</feature>
<dbReference type="EMBL" id="OZ034829">
    <property type="protein sequence ID" value="CAL1685910.1"/>
    <property type="molecule type" value="Genomic_DNA"/>
</dbReference>
<keyword evidence="2" id="KW-0597">Phosphoprotein</keyword>
<feature type="compositionally biased region" description="Basic and acidic residues" evidence="7">
    <location>
        <begin position="586"/>
        <end position="604"/>
    </location>
</feature>
<dbReference type="InterPro" id="IPR008942">
    <property type="entry name" value="ENTH_VHS"/>
</dbReference>
<feature type="region of interest" description="Disordered" evidence="7">
    <location>
        <begin position="275"/>
        <end position="298"/>
    </location>
</feature>
<feature type="region of interest" description="Disordered" evidence="7">
    <location>
        <begin position="696"/>
        <end position="718"/>
    </location>
</feature>
<evidence type="ECO:0000313" key="10">
    <source>
        <dbReference type="Proteomes" id="UP001497644"/>
    </source>
</evidence>
<feature type="coiled-coil region" evidence="6">
    <location>
        <begin position="173"/>
        <end position="234"/>
    </location>
</feature>
<organism evidence="9 10">
    <name type="scientific">Lasius platythorax</name>
    <dbReference type="NCBI Taxonomy" id="488582"/>
    <lineage>
        <taxon>Eukaryota</taxon>
        <taxon>Metazoa</taxon>
        <taxon>Ecdysozoa</taxon>
        <taxon>Arthropoda</taxon>
        <taxon>Hexapoda</taxon>
        <taxon>Insecta</taxon>
        <taxon>Pterygota</taxon>
        <taxon>Neoptera</taxon>
        <taxon>Endopterygota</taxon>
        <taxon>Hymenoptera</taxon>
        <taxon>Apocrita</taxon>
        <taxon>Aculeata</taxon>
        <taxon>Formicoidea</taxon>
        <taxon>Formicidae</taxon>
        <taxon>Formicinae</taxon>
        <taxon>Lasius</taxon>
        <taxon>Lasius</taxon>
    </lineage>
</organism>
<proteinExistence type="predicted"/>
<feature type="compositionally biased region" description="Polar residues" evidence="7">
    <location>
        <begin position="903"/>
        <end position="916"/>
    </location>
</feature>
<dbReference type="Proteomes" id="UP001497644">
    <property type="component" value="Chromosome 6"/>
</dbReference>
<evidence type="ECO:0000313" key="9">
    <source>
        <dbReference type="EMBL" id="CAL1685910.1"/>
    </source>
</evidence>
<dbReference type="PANTHER" id="PTHR12460">
    <property type="entry name" value="CYCLIN-DEPENDENT KINASE INHIBITOR-RELATED PROTEIN"/>
    <property type="match status" value="1"/>
</dbReference>
<protein>
    <recommendedName>
        <fullName evidence="5">Regulation of nuclear pre-mRNA domain-containing protein 2</fullName>
    </recommendedName>
</protein>
<evidence type="ECO:0000256" key="3">
    <source>
        <dbReference type="ARBA" id="ARBA00022990"/>
    </source>
</evidence>
<dbReference type="Gene3D" id="6.10.250.2560">
    <property type="match status" value="1"/>
</dbReference>
<dbReference type="FunFam" id="1.25.40.90:FF:000020">
    <property type="entry name" value="regulation of nuclear pre-mRNA domain-containing protein 2 isoform X1"/>
    <property type="match status" value="1"/>
</dbReference>
<evidence type="ECO:0000256" key="1">
    <source>
        <dbReference type="ARBA" id="ARBA00022481"/>
    </source>
</evidence>
<feature type="domain" description="CID" evidence="8">
    <location>
        <begin position="3"/>
        <end position="132"/>
    </location>
</feature>
<keyword evidence="6" id="KW-0175">Coiled coil</keyword>
<feature type="compositionally biased region" description="Polar residues" evidence="7">
    <location>
        <begin position="605"/>
        <end position="623"/>
    </location>
</feature>
<feature type="compositionally biased region" description="Low complexity" evidence="7">
    <location>
        <begin position="696"/>
        <end position="716"/>
    </location>
</feature>
<feature type="compositionally biased region" description="Basic and acidic residues" evidence="7">
    <location>
        <begin position="917"/>
        <end position="934"/>
    </location>
</feature>
<feature type="region of interest" description="Disordered" evidence="7">
    <location>
        <begin position="1161"/>
        <end position="1315"/>
    </location>
</feature>
<evidence type="ECO:0000259" key="8">
    <source>
        <dbReference type="PROSITE" id="PS51391"/>
    </source>
</evidence>
<dbReference type="Pfam" id="PF04818">
    <property type="entry name" value="CID"/>
    <property type="match status" value="1"/>
</dbReference>
<dbReference type="GO" id="GO:0031124">
    <property type="term" value="P:mRNA 3'-end processing"/>
    <property type="evidence" value="ECO:0007669"/>
    <property type="project" value="TreeGrafter"/>
</dbReference>
<evidence type="ECO:0000256" key="6">
    <source>
        <dbReference type="SAM" id="Coils"/>
    </source>
</evidence>
<feature type="compositionally biased region" description="Polar residues" evidence="7">
    <location>
        <begin position="1162"/>
        <end position="1181"/>
    </location>
</feature>
<evidence type="ECO:0000256" key="5">
    <source>
        <dbReference type="ARBA" id="ARBA00067342"/>
    </source>
</evidence>
<feature type="compositionally biased region" description="Polar residues" evidence="7">
    <location>
        <begin position="834"/>
        <end position="849"/>
    </location>
</feature>